<evidence type="ECO:0000256" key="5">
    <source>
        <dbReference type="SAM" id="MobiDB-lite"/>
    </source>
</evidence>
<dbReference type="GO" id="GO:0030288">
    <property type="term" value="C:outer membrane-bounded periplasmic space"/>
    <property type="evidence" value="ECO:0007669"/>
    <property type="project" value="TreeGrafter"/>
</dbReference>
<feature type="chain" id="PRO_5039224268" evidence="6">
    <location>
        <begin position="22"/>
        <end position="348"/>
    </location>
</feature>
<comment type="caution">
    <text evidence="8">The sequence shown here is derived from an EMBL/GenBank/DDBJ whole genome shotgun (WGS) entry which is preliminary data.</text>
</comment>
<keyword evidence="9" id="KW-1185">Reference proteome</keyword>
<reference evidence="8 9" key="1">
    <citation type="submission" date="2014-11" db="EMBL/GenBank/DDBJ databases">
        <title>Genome sequence and analysis of novel Kurthia sp.</title>
        <authorList>
            <person name="Lawson J.N."/>
            <person name="Gonzalez J.E."/>
            <person name="Rinauldi L."/>
            <person name="Xuan Z."/>
            <person name="Firman A."/>
            <person name="Shaddox L."/>
            <person name="Trudeau A."/>
            <person name="Shah S."/>
            <person name="Reiman D."/>
        </authorList>
    </citation>
    <scope>NUCLEOTIDE SEQUENCE [LARGE SCALE GENOMIC DNA]</scope>
    <source>
        <strain evidence="8 9">3B1D</strain>
    </source>
</reference>
<evidence type="ECO:0000256" key="6">
    <source>
        <dbReference type="SAM" id="SignalP"/>
    </source>
</evidence>
<evidence type="ECO:0000256" key="2">
    <source>
        <dbReference type="ARBA" id="ARBA00008814"/>
    </source>
</evidence>
<name>A0A433RR68_9BACL</name>
<proteinExistence type="inferred from homology"/>
<gene>
    <name evidence="8" type="ORF">QI30_15435</name>
</gene>
<keyword evidence="4 6" id="KW-0732">Signal</keyword>
<dbReference type="AlphaFoldDB" id="A0A433RR68"/>
<feature type="signal peptide" evidence="6">
    <location>
        <begin position="1"/>
        <end position="21"/>
    </location>
</feature>
<sequence>MKKWRFLTATAALTLMLGACGTDESEDKSSGEKTEQTSTDKETSAESNTAFPMTVKSLSTERETEEGDKITFEDVELKEQPKRIISMDYGFLDTLDALGVEGIVGIPYGEGQGNMPENLKEKYAPSDDIKDVGNLKELNLEVVAAAEPDIIFITGRQAPYYEELKKITPNVVFVGSDSKDYIGGVEDSIDLAASIFGKEDKAKELKATLDEKKKAIQEKASKYDNALVTMYSDKQISGFDNGEDSRFKYVYDDFGFKTAVEGIDTSAHGSNFSYEAILKADPEVLFVIDRNDMDVEALKKDVENDIIKKTQAYKNGTIVYLDGTNWYFSSNGATTEVEKMDEILDELK</sequence>
<dbReference type="PROSITE" id="PS51257">
    <property type="entry name" value="PROKAR_LIPOPROTEIN"/>
    <property type="match status" value="1"/>
</dbReference>
<dbReference type="GO" id="GO:1901678">
    <property type="term" value="P:iron coordination entity transport"/>
    <property type="evidence" value="ECO:0007669"/>
    <property type="project" value="UniProtKB-ARBA"/>
</dbReference>
<dbReference type="Pfam" id="PF01497">
    <property type="entry name" value="Peripla_BP_2"/>
    <property type="match status" value="1"/>
</dbReference>
<evidence type="ECO:0000256" key="4">
    <source>
        <dbReference type="ARBA" id="ARBA00022729"/>
    </source>
</evidence>
<feature type="domain" description="Fe/B12 periplasmic-binding" evidence="7">
    <location>
        <begin position="83"/>
        <end position="348"/>
    </location>
</feature>
<protein>
    <submittedName>
        <fullName evidence="8">Ferrichrome ABC transporter substrate-binding protein</fullName>
    </submittedName>
</protein>
<dbReference type="Proteomes" id="UP000288623">
    <property type="component" value="Unassembled WGS sequence"/>
</dbReference>
<keyword evidence="3" id="KW-0813">Transport</keyword>
<evidence type="ECO:0000259" key="7">
    <source>
        <dbReference type="PROSITE" id="PS50983"/>
    </source>
</evidence>
<dbReference type="EMBL" id="JTFC01000039">
    <property type="protein sequence ID" value="RUS53243.1"/>
    <property type="molecule type" value="Genomic_DNA"/>
</dbReference>
<dbReference type="OrthoDB" id="63946at2"/>
<comment type="similarity">
    <text evidence="2">Belongs to the bacterial solute-binding protein 8 family.</text>
</comment>
<organism evidence="8 9">
    <name type="scientific">Candidatus Kurthia intestinigallinarum</name>
    <dbReference type="NCBI Taxonomy" id="1562256"/>
    <lineage>
        <taxon>Bacteria</taxon>
        <taxon>Bacillati</taxon>
        <taxon>Bacillota</taxon>
        <taxon>Bacilli</taxon>
        <taxon>Bacillales</taxon>
        <taxon>Caryophanaceae</taxon>
        <taxon>Kurthia</taxon>
    </lineage>
</organism>
<evidence type="ECO:0000313" key="9">
    <source>
        <dbReference type="Proteomes" id="UP000288623"/>
    </source>
</evidence>
<feature type="region of interest" description="Disordered" evidence="5">
    <location>
        <begin position="21"/>
        <end position="67"/>
    </location>
</feature>
<dbReference type="InterPro" id="IPR002491">
    <property type="entry name" value="ABC_transptr_periplasmic_BD"/>
</dbReference>
<comment type="subcellular location">
    <subcellularLocation>
        <location evidence="1">Cell envelope</location>
    </subcellularLocation>
</comment>
<dbReference type="PROSITE" id="PS50983">
    <property type="entry name" value="FE_B12_PBP"/>
    <property type="match status" value="1"/>
</dbReference>
<accession>A0A433RR68</accession>
<dbReference type="PANTHER" id="PTHR30532:SF28">
    <property type="entry name" value="PETROBACTIN-BINDING PROTEIN YCLQ"/>
    <property type="match status" value="1"/>
</dbReference>
<dbReference type="InterPro" id="IPR051313">
    <property type="entry name" value="Bact_iron-sidero_bind"/>
</dbReference>
<dbReference type="SUPFAM" id="SSF53807">
    <property type="entry name" value="Helical backbone' metal receptor"/>
    <property type="match status" value="1"/>
</dbReference>
<evidence type="ECO:0000256" key="3">
    <source>
        <dbReference type="ARBA" id="ARBA00022448"/>
    </source>
</evidence>
<feature type="compositionally biased region" description="Basic and acidic residues" evidence="5">
    <location>
        <begin position="27"/>
        <end position="44"/>
    </location>
</feature>
<dbReference type="RefSeq" id="WP_126991501.1">
    <property type="nucleotide sequence ID" value="NZ_JTFC01000039.1"/>
</dbReference>
<evidence type="ECO:0000313" key="8">
    <source>
        <dbReference type="EMBL" id="RUS53243.1"/>
    </source>
</evidence>
<dbReference type="Gene3D" id="3.40.50.1980">
    <property type="entry name" value="Nitrogenase molybdenum iron protein domain"/>
    <property type="match status" value="2"/>
</dbReference>
<dbReference type="PANTHER" id="PTHR30532">
    <property type="entry name" value="IRON III DICITRATE-BINDING PERIPLASMIC PROTEIN"/>
    <property type="match status" value="1"/>
</dbReference>
<evidence type="ECO:0000256" key="1">
    <source>
        <dbReference type="ARBA" id="ARBA00004196"/>
    </source>
</evidence>